<organism evidence="2 3">
    <name type="scientific">Ensete ventricosum</name>
    <name type="common">Abyssinian banana</name>
    <name type="synonym">Musa ensete</name>
    <dbReference type="NCBI Taxonomy" id="4639"/>
    <lineage>
        <taxon>Eukaryota</taxon>
        <taxon>Viridiplantae</taxon>
        <taxon>Streptophyta</taxon>
        <taxon>Embryophyta</taxon>
        <taxon>Tracheophyta</taxon>
        <taxon>Spermatophyta</taxon>
        <taxon>Magnoliopsida</taxon>
        <taxon>Liliopsida</taxon>
        <taxon>Zingiberales</taxon>
        <taxon>Musaceae</taxon>
        <taxon>Ensete</taxon>
    </lineage>
</organism>
<reference evidence="2 3" key="1">
    <citation type="submission" date="2022-12" db="EMBL/GenBank/DDBJ databases">
        <title>Chromosome-scale assembly of the Ensete ventricosum genome.</title>
        <authorList>
            <person name="Dussert Y."/>
            <person name="Stocks J."/>
            <person name="Wendawek A."/>
            <person name="Woldeyes F."/>
            <person name="Nichols R.A."/>
            <person name="Borrell J.S."/>
        </authorList>
    </citation>
    <scope>NUCLEOTIDE SEQUENCE [LARGE SCALE GENOMIC DNA]</scope>
    <source>
        <strain evidence="3">cv. Maze</strain>
        <tissue evidence="2">Seeds</tissue>
    </source>
</reference>
<evidence type="ECO:0000313" key="2">
    <source>
        <dbReference type="EMBL" id="KAJ8490770.1"/>
    </source>
</evidence>
<gene>
    <name evidence="2" type="ORF">OPV22_012491</name>
</gene>
<keyword evidence="3" id="KW-1185">Reference proteome</keyword>
<dbReference type="Proteomes" id="UP001222027">
    <property type="component" value="Unassembled WGS sequence"/>
</dbReference>
<proteinExistence type="predicted"/>
<accession>A0AAV8QX92</accession>
<protein>
    <submittedName>
        <fullName evidence="2">Uncharacterized protein</fullName>
    </submittedName>
</protein>
<dbReference type="EMBL" id="JAQQAF010000004">
    <property type="protein sequence ID" value="KAJ8490770.1"/>
    <property type="molecule type" value="Genomic_DNA"/>
</dbReference>
<feature type="region of interest" description="Disordered" evidence="1">
    <location>
        <begin position="1"/>
        <end position="99"/>
    </location>
</feature>
<evidence type="ECO:0000313" key="3">
    <source>
        <dbReference type="Proteomes" id="UP001222027"/>
    </source>
</evidence>
<name>A0AAV8QX92_ENSVE</name>
<sequence length="99" mass="10546">MPASTLLRVGERDCSSACGRLPANQAPGSAARCRDSNPRVQPADAVGLGEPPSVESDRSRGSGQKGRRKKSGIHGRPSGHGDVSKRPRRRPHVLTTIRE</sequence>
<evidence type="ECO:0000256" key="1">
    <source>
        <dbReference type="SAM" id="MobiDB-lite"/>
    </source>
</evidence>
<dbReference type="AlphaFoldDB" id="A0AAV8QX92"/>
<comment type="caution">
    <text evidence="2">The sequence shown here is derived from an EMBL/GenBank/DDBJ whole genome shotgun (WGS) entry which is preliminary data.</text>
</comment>